<dbReference type="Proteomes" id="UP000609346">
    <property type="component" value="Unassembled WGS sequence"/>
</dbReference>
<dbReference type="EMBL" id="JACXZA010000007">
    <property type="protein sequence ID" value="MBD3921878.1"/>
    <property type="molecule type" value="Genomic_DNA"/>
</dbReference>
<accession>A0ABR8N117</accession>
<evidence type="ECO:0000313" key="1">
    <source>
        <dbReference type="EMBL" id="MBD3921878.1"/>
    </source>
</evidence>
<organism evidence="1 2">
    <name type="scientific">Paenibacillus terricola</name>
    <dbReference type="NCBI Taxonomy" id="2763503"/>
    <lineage>
        <taxon>Bacteria</taxon>
        <taxon>Bacillati</taxon>
        <taxon>Bacillota</taxon>
        <taxon>Bacilli</taxon>
        <taxon>Bacillales</taxon>
        <taxon>Paenibacillaceae</taxon>
        <taxon>Paenibacillus</taxon>
    </lineage>
</organism>
<proteinExistence type="predicted"/>
<sequence length="254" mass="29252">MRVDHRPWPVPSGPWLMRQIWSQLLFAHWPVKADQLRSIIPRGLELDLYKGQAWMGIVPFYMSGIRMHYMPSVPGTSDFGEINVRTYVISEGKAGVYFFSLDAANSLAVLSARMFFHLPYYRAGITLGSDNGWTTFRSERRGTGAGASASSGEDREGQSFLFDAQYRPTSAPFMAEQESLEYWLTERYCLYAEHGDHLYRCNINHEPWQLQHAEAKITINTMVDRRRLELPSAAPRLHYAERLEAVTWGLERVR</sequence>
<dbReference type="RefSeq" id="WP_191206184.1">
    <property type="nucleotide sequence ID" value="NZ_JACXZA010000007.1"/>
</dbReference>
<dbReference type="InterPro" id="IPR023375">
    <property type="entry name" value="ADC_dom_sf"/>
</dbReference>
<dbReference type="InterPro" id="IPR018644">
    <property type="entry name" value="DUF2071"/>
</dbReference>
<dbReference type="Pfam" id="PF09844">
    <property type="entry name" value="DUF2071"/>
    <property type="match status" value="1"/>
</dbReference>
<name>A0ABR8N117_9BACL</name>
<keyword evidence="2" id="KW-1185">Reference proteome</keyword>
<comment type="caution">
    <text evidence="1">The sequence shown here is derived from an EMBL/GenBank/DDBJ whole genome shotgun (WGS) entry which is preliminary data.</text>
</comment>
<gene>
    <name evidence="1" type="ORF">H8B09_24165</name>
</gene>
<dbReference type="Gene3D" id="2.40.400.10">
    <property type="entry name" value="Acetoacetate decarboxylase-like"/>
    <property type="match status" value="1"/>
</dbReference>
<reference evidence="1 2" key="1">
    <citation type="submission" date="2020-09" db="EMBL/GenBank/DDBJ databases">
        <title>Paenibacillus sp. strain PR3 16S rRNA gene Genome sequencing and assembly.</title>
        <authorList>
            <person name="Kim J."/>
        </authorList>
    </citation>
    <scope>NUCLEOTIDE SEQUENCE [LARGE SCALE GENOMIC DNA]</scope>
    <source>
        <strain evidence="1 2">PR3</strain>
    </source>
</reference>
<evidence type="ECO:0000313" key="2">
    <source>
        <dbReference type="Proteomes" id="UP000609346"/>
    </source>
</evidence>
<dbReference type="PANTHER" id="PTHR39186:SF1">
    <property type="entry name" value="DUF2071 DOMAIN-CONTAINING PROTEIN"/>
    <property type="match status" value="1"/>
</dbReference>
<protein>
    <submittedName>
        <fullName evidence="1">DUF2071 domain-containing protein</fullName>
    </submittedName>
</protein>
<dbReference type="PANTHER" id="PTHR39186">
    <property type="entry name" value="DUF2071 FAMILY PROTEIN"/>
    <property type="match status" value="1"/>
</dbReference>
<dbReference type="SUPFAM" id="SSF160104">
    <property type="entry name" value="Acetoacetate decarboxylase-like"/>
    <property type="match status" value="1"/>
</dbReference>